<dbReference type="EMBL" id="AUWU02000005">
    <property type="protein sequence ID" value="KAH0573250.1"/>
    <property type="molecule type" value="Genomic_DNA"/>
</dbReference>
<name>V6LM21_9EUKA</name>
<proteinExistence type="predicted"/>
<dbReference type="EMBL" id="KI546167">
    <property type="protein sequence ID" value="EST41754.1"/>
    <property type="molecule type" value="Genomic_DNA"/>
</dbReference>
<sequence>MYTNDGQVIIGSDDPILASRYRQAANMHLSESSKLRTGTIVQMFNRLGKNEQDTLLRRQQKLEKLQEESKKLWLRLVNSRIHQPTLDALKDFNENQMKHIQQQFSVIQNQFGKVSRLKNLPITQNLISLENKIQEKLLSSKLQGTITSQDLQERNQQHSIFQKISQTTQQQLPNVSGNQLLMSVRARNTQKISPYKNEMLNQFRMKSMNAMLPQTGLTNGNRGMQGRSFSMIKK</sequence>
<organism evidence="1">
    <name type="scientific">Spironucleus salmonicida</name>
    <dbReference type="NCBI Taxonomy" id="348837"/>
    <lineage>
        <taxon>Eukaryota</taxon>
        <taxon>Metamonada</taxon>
        <taxon>Diplomonadida</taxon>
        <taxon>Hexamitidae</taxon>
        <taxon>Hexamitinae</taxon>
        <taxon>Spironucleus</taxon>
    </lineage>
</organism>
<accession>V6LM21</accession>
<keyword evidence="3" id="KW-1185">Reference proteome</keyword>
<dbReference type="AlphaFoldDB" id="V6LM21"/>
<evidence type="ECO:0000313" key="2">
    <source>
        <dbReference type="EMBL" id="KAH0573250.1"/>
    </source>
</evidence>
<evidence type="ECO:0000313" key="1">
    <source>
        <dbReference type="EMBL" id="EST41754.1"/>
    </source>
</evidence>
<gene>
    <name evidence="1" type="ORF">SS50377_18587</name>
    <name evidence="2" type="ORF">SS50377_25370</name>
</gene>
<dbReference type="VEuPathDB" id="GiardiaDB:SS50377_25370"/>
<evidence type="ECO:0000313" key="3">
    <source>
        <dbReference type="Proteomes" id="UP000018208"/>
    </source>
</evidence>
<dbReference type="Proteomes" id="UP000018208">
    <property type="component" value="Unassembled WGS sequence"/>
</dbReference>
<reference evidence="2" key="2">
    <citation type="submission" date="2020-12" db="EMBL/GenBank/DDBJ databases">
        <title>New Spironucleus salmonicida genome in near-complete chromosomes.</title>
        <authorList>
            <person name="Xu F."/>
            <person name="Kurt Z."/>
            <person name="Jimenez-Gonzalez A."/>
            <person name="Astvaldsson A."/>
            <person name="Andersson J.O."/>
            <person name="Svard S.G."/>
        </authorList>
    </citation>
    <scope>NUCLEOTIDE SEQUENCE</scope>
    <source>
        <strain evidence="2">ATCC 50377</strain>
    </source>
</reference>
<reference evidence="1 2" key="1">
    <citation type="journal article" date="2014" name="PLoS Genet.">
        <title>The Genome of Spironucleus salmonicida Highlights a Fish Pathogen Adapted to Fluctuating Environments.</title>
        <authorList>
            <person name="Xu F."/>
            <person name="Jerlstrom-Hultqvist J."/>
            <person name="Einarsson E."/>
            <person name="Astvaldsson A."/>
            <person name="Svard S.G."/>
            <person name="Andersson J.O."/>
        </authorList>
    </citation>
    <scope>NUCLEOTIDE SEQUENCE</scope>
    <source>
        <strain evidence="2">ATCC 50377</strain>
    </source>
</reference>
<protein>
    <submittedName>
        <fullName evidence="1">Uncharacterized protein</fullName>
    </submittedName>
</protein>